<dbReference type="PANTHER" id="PTHR10000:SF8">
    <property type="entry name" value="HAD SUPERFAMILY HYDROLASE-LIKE, TYPE 3"/>
    <property type="match status" value="1"/>
</dbReference>
<dbReference type="Gene3D" id="3.30.1240.10">
    <property type="match status" value="1"/>
</dbReference>
<dbReference type="GO" id="GO:0016791">
    <property type="term" value="F:phosphatase activity"/>
    <property type="evidence" value="ECO:0007669"/>
    <property type="project" value="TreeGrafter"/>
</dbReference>
<organism evidence="1 2">
    <name type="scientific">Swingsia samuiensis</name>
    <dbReference type="NCBI Taxonomy" id="1293412"/>
    <lineage>
        <taxon>Bacteria</taxon>
        <taxon>Pseudomonadati</taxon>
        <taxon>Pseudomonadota</taxon>
        <taxon>Alphaproteobacteria</taxon>
        <taxon>Acetobacterales</taxon>
        <taxon>Acetobacteraceae</taxon>
        <taxon>Swingsia</taxon>
    </lineage>
</organism>
<dbReference type="KEGG" id="ssam:E3D00_06845"/>
<gene>
    <name evidence="1" type="ORF">E3D00_06845</name>
</gene>
<dbReference type="RefSeq" id="WP_141461128.1">
    <property type="nucleotide sequence ID" value="NZ_CP038141.1"/>
</dbReference>
<keyword evidence="2" id="KW-1185">Reference proteome</keyword>
<name>A0A4Y6UKZ2_9PROT</name>
<dbReference type="NCBIfam" id="TIGR00099">
    <property type="entry name" value="Cof-subfamily"/>
    <property type="match status" value="1"/>
</dbReference>
<dbReference type="Pfam" id="PF08282">
    <property type="entry name" value="Hydrolase_3"/>
    <property type="match status" value="1"/>
</dbReference>
<evidence type="ECO:0000313" key="1">
    <source>
        <dbReference type="EMBL" id="QDH17308.1"/>
    </source>
</evidence>
<dbReference type="InterPro" id="IPR000150">
    <property type="entry name" value="Cof"/>
</dbReference>
<dbReference type="GO" id="GO:0005829">
    <property type="term" value="C:cytosol"/>
    <property type="evidence" value="ECO:0007669"/>
    <property type="project" value="TreeGrafter"/>
</dbReference>
<dbReference type="GO" id="GO:0000287">
    <property type="term" value="F:magnesium ion binding"/>
    <property type="evidence" value="ECO:0007669"/>
    <property type="project" value="TreeGrafter"/>
</dbReference>
<dbReference type="InterPro" id="IPR023214">
    <property type="entry name" value="HAD_sf"/>
</dbReference>
<dbReference type="OrthoDB" id="7847955at2"/>
<dbReference type="SFLD" id="SFLDS00003">
    <property type="entry name" value="Haloacid_Dehalogenase"/>
    <property type="match status" value="1"/>
</dbReference>
<dbReference type="Proteomes" id="UP000316313">
    <property type="component" value="Chromosome"/>
</dbReference>
<dbReference type="AlphaFoldDB" id="A0A4Y6UKZ2"/>
<dbReference type="SFLD" id="SFLDG01140">
    <property type="entry name" value="C2.B:_Phosphomannomutase_and_P"/>
    <property type="match status" value="1"/>
</dbReference>
<dbReference type="InterPro" id="IPR006379">
    <property type="entry name" value="HAD-SF_hydro_IIB"/>
</dbReference>
<evidence type="ECO:0000313" key="2">
    <source>
        <dbReference type="Proteomes" id="UP000316313"/>
    </source>
</evidence>
<dbReference type="Gene3D" id="3.40.50.1000">
    <property type="entry name" value="HAD superfamily/HAD-like"/>
    <property type="match status" value="1"/>
</dbReference>
<dbReference type="InterPro" id="IPR036412">
    <property type="entry name" value="HAD-like_sf"/>
</dbReference>
<dbReference type="PANTHER" id="PTHR10000">
    <property type="entry name" value="PHOSPHOSERINE PHOSPHATASE"/>
    <property type="match status" value="1"/>
</dbReference>
<proteinExistence type="predicted"/>
<dbReference type="EMBL" id="CP038141">
    <property type="protein sequence ID" value="QDH17308.1"/>
    <property type="molecule type" value="Genomic_DNA"/>
</dbReference>
<dbReference type="NCBIfam" id="TIGR01484">
    <property type="entry name" value="HAD-SF-IIB"/>
    <property type="match status" value="1"/>
</dbReference>
<dbReference type="SUPFAM" id="SSF56784">
    <property type="entry name" value="HAD-like"/>
    <property type="match status" value="1"/>
</dbReference>
<sequence length="286" mass="31493">MTIDFDAIQAELPPLPEEIKMVVSDMDGTILTPNRELTSATLQMAKVLKERSVPLCLVSARPPEAMIEYIKKLEISGDNAALNGGIIFSQVNMSSSLNHVLSKETLSIIYDMLHAHGIEIWMYRQSSWIVADLASPFVEQERRKTGLTPHQVKDLRQEITNIGKVVGVSNDFDLLQRVETELSVVLKKEASVHRSSDILLGITPALANKGEAVRMLAHSYGVELQNVACLGDAHNDLPMFSVCGLKIVMGQADDDVKAAAQVQTDTNEHDGWAKAVEHYVLPRIAN</sequence>
<protein>
    <submittedName>
        <fullName evidence="1">HAD family phosphatase</fullName>
    </submittedName>
</protein>
<reference evidence="1 2" key="1">
    <citation type="submission" date="2019-03" db="EMBL/GenBank/DDBJ databases">
        <title>The complete genome sequence of Swingsia samuiensis NBRC107927(T).</title>
        <authorList>
            <person name="Chua K.-O."/>
            <person name="Chan K.-G."/>
            <person name="See-Too W.-S."/>
        </authorList>
    </citation>
    <scope>NUCLEOTIDE SEQUENCE [LARGE SCALE GENOMIC DNA]</scope>
    <source>
        <strain evidence="1 2">AH83</strain>
    </source>
</reference>
<accession>A0A4Y6UKZ2</accession>